<reference evidence="2 3" key="1">
    <citation type="submission" date="2015-07" db="EMBL/GenBank/DDBJ databases">
        <title>Genome sequence of Leptolinea tardivitalis DSM 16556.</title>
        <authorList>
            <person name="Hemp J."/>
            <person name="Ward L.M."/>
            <person name="Pace L.A."/>
            <person name="Fischer W.W."/>
        </authorList>
    </citation>
    <scope>NUCLEOTIDE SEQUENCE [LARGE SCALE GENOMIC DNA]</scope>
    <source>
        <strain evidence="2 3">YMTK-2</strain>
    </source>
</reference>
<proteinExistence type="predicted"/>
<evidence type="ECO:0000256" key="1">
    <source>
        <dbReference type="SAM" id="MobiDB-lite"/>
    </source>
</evidence>
<comment type="caution">
    <text evidence="2">The sequence shown here is derived from an EMBL/GenBank/DDBJ whole genome shotgun (WGS) entry which is preliminary data.</text>
</comment>
<dbReference type="OrthoDB" id="166157at2"/>
<organism evidence="2 3">
    <name type="scientific">Leptolinea tardivitalis</name>
    <dbReference type="NCBI Taxonomy" id="229920"/>
    <lineage>
        <taxon>Bacteria</taxon>
        <taxon>Bacillati</taxon>
        <taxon>Chloroflexota</taxon>
        <taxon>Anaerolineae</taxon>
        <taxon>Anaerolineales</taxon>
        <taxon>Anaerolineaceae</taxon>
        <taxon>Leptolinea</taxon>
    </lineage>
</organism>
<evidence type="ECO:0000313" key="2">
    <source>
        <dbReference type="EMBL" id="KPL70363.1"/>
    </source>
</evidence>
<feature type="region of interest" description="Disordered" evidence="1">
    <location>
        <begin position="62"/>
        <end position="84"/>
    </location>
</feature>
<protein>
    <recommendedName>
        <fullName evidence="4">Ribbon-helix-helix protein CopG domain-containing protein</fullName>
    </recommendedName>
</protein>
<dbReference type="AlphaFoldDB" id="A0A0P6WKR1"/>
<accession>A0A0P6WKR1</accession>
<keyword evidence="3" id="KW-1185">Reference proteome</keyword>
<evidence type="ECO:0000313" key="3">
    <source>
        <dbReference type="Proteomes" id="UP000050430"/>
    </source>
</evidence>
<evidence type="ECO:0008006" key="4">
    <source>
        <dbReference type="Google" id="ProtNLM"/>
    </source>
</evidence>
<gene>
    <name evidence="2" type="ORF">ADM99_14495</name>
</gene>
<dbReference type="Proteomes" id="UP000050430">
    <property type="component" value="Unassembled WGS sequence"/>
</dbReference>
<dbReference type="RefSeq" id="WP_062422240.1">
    <property type="nucleotide sequence ID" value="NZ_BBYA01000010.1"/>
</dbReference>
<sequence length="84" mass="9711">MPKTNSAKKPVRSFRLSHEGIQQLTSMATLMGRSESDVIEVALDRMYREEIRFNRVLREGNRVEDQYHVDSGGEDKNESDRNVV</sequence>
<name>A0A0P6WKR1_9CHLR</name>
<dbReference type="EMBL" id="LGCK01000014">
    <property type="protein sequence ID" value="KPL70363.1"/>
    <property type="molecule type" value="Genomic_DNA"/>
</dbReference>